<protein>
    <submittedName>
        <fullName evidence="1">Uncharacterized protein</fullName>
    </submittedName>
</protein>
<keyword evidence="2" id="KW-1185">Reference proteome</keyword>
<dbReference type="Proteomes" id="UP000605518">
    <property type="component" value="Segment"/>
</dbReference>
<gene>
    <name evidence="1" type="ORF">EVB55_216</name>
</gene>
<reference evidence="1" key="1">
    <citation type="submission" date="2020-01" db="EMBL/GenBank/DDBJ databases">
        <title>Patterns of diversity and host range of bacteriophage communities associated with bean-nodulatin bacteria.</title>
        <authorList>
            <person name="Vann Cauwenberghe J."/>
            <person name="Santamaria R.I."/>
            <person name="Bustos P."/>
            <person name="Juarez S."/>
            <person name="Gonzalez V."/>
        </authorList>
    </citation>
    <scope>NUCLEOTIDE SEQUENCE</scope>
</reference>
<evidence type="ECO:0000313" key="2">
    <source>
        <dbReference type="Proteomes" id="UP000605518"/>
    </source>
</evidence>
<accession>A0A7S5UTC9</accession>
<sequence>MTGIKDRMIEDAIRKSFDECIDAIKIMFIGNSTAINLVEHLEERKKFLMQGRAKSTVSSR</sequence>
<evidence type="ECO:0000313" key="1">
    <source>
        <dbReference type="EMBL" id="QIG68151.1"/>
    </source>
</evidence>
<proteinExistence type="predicted"/>
<organism evidence="1 2">
    <name type="scientific">Rhizobium phage RHph_Y68</name>
    <dbReference type="NCBI Taxonomy" id="2509787"/>
    <lineage>
        <taxon>Viruses</taxon>
        <taxon>Duplodnaviria</taxon>
        <taxon>Heunggongvirae</taxon>
        <taxon>Uroviricota</taxon>
        <taxon>Caudoviricetes</taxon>
        <taxon>Pootjesviridae</taxon>
        <taxon>Staniewskivirinae</taxon>
        <taxon>Trinifflemingvirus</taxon>
        <taxon>Trinifflemingvirus Y68</taxon>
    </lineage>
</organism>
<name>A0A7S5UTC9_9CAUD</name>
<dbReference type="EMBL" id="MN988486">
    <property type="protein sequence ID" value="QIG68151.1"/>
    <property type="molecule type" value="Genomic_DNA"/>
</dbReference>